<protein>
    <submittedName>
        <fullName evidence="1">Jg3187 protein</fullName>
    </submittedName>
</protein>
<dbReference type="AlphaFoldDB" id="A0A8S4S8K4"/>
<dbReference type="OrthoDB" id="407509at2759"/>
<name>A0A8S4S8K4_9NEOP</name>
<dbReference type="Proteomes" id="UP000838756">
    <property type="component" value="Unassembled WGS sequence"/>
</dbReference>
<organism evidence="1 2">
    <name type="scientific">Pararge aegeria aegeria</name>
    <dbReference type="NCBI Taxonomy" id="348720"/>
    <lineage>
        <taxon>Eukaryota</taxon>
        <taxon>Metazoa</taxon>
        <taxon>Ecdysozoa</taxon>
        <taxon>Arthropoda</taxon>
        <taxon>Hexapoda</taxon>
        <taxon>Insecta</taxon>
        <taxon>Pterygota</taxon>
        <taxon>Neoptera</taxon>
        <taxon>Endopterygota</taxon>
        <taxon>Lepidoptera</taxon>
        <taxon>Glossata</taxon>
        <taxon>Ditrysia</taxon>
        <taxon>Papilionoidea</taxon>
        <taxon>Nymphalidae</taxon>
        <taxon>Satyrinae</taxon>
        <taxon>Satyrini</taxon>
        <taxon>Parargina</taxon>
        <taxon>Pararge</taxon>
    </lineage>
</organism>
<accession>A0A8S4S8K4</accession>
<comment type="caution">
    <text evidence="1">The sequence shown here is derived from an EMBL/GenBank/DDBJ whole genome shotgun (WGS) entry which is preliminary data.</text>
</comment>
<proteinExistence type="predicted"/>
<keyword evidence="2" id="KW-1185">Reference proteome</keyword>
<evidence type="ECO:0000313" key="1">
    <source>
        <dbReference type="EMBL" id="CAH2261699.1"/>
    </source>
</evidence>
<dbReference type="EMBL" id="CAKXAJ010026202">
    <property type="protein sequence ID" value="CAH2261699.1"/>
    <property type="molecule type" value="Genomic_DNA"/>
</dbReference>
<gene>
    <name evidence="1" type="primary">jg3187</name>
    <name evidence="1" type="ORF">PAEG_LOCUS24003</name>
</gene>
<evidence type="ECO:0000313" key="2">
    <source>
        <dbReference type="Proteomes" id="UP000838756"/>
    </source>
</evidence>
<reference evidence="1" key="1">
    <citation type="submission" date="2022-03" db="EMBL/GenBank/DDBJ databases">
        <authorList>
            <person name="Lindestad O."/>
        </authorList>
    </citation>
    <scope>NUCLEOTIDE SEQUENCE</scope>
</reference>
<sequence>MMLGLIEDSGLFPGAMKFAGEGFKPKEFEKPGEEKSSITLFMTIPVCDGRWIRKVLELKPRTTKRSVGRPPARWTDDI</sequence>